<dbReference type="Pfam" id="PF01822">
    <property type="entry name" value="WSC"/>
    <property type="match status" value="4"/>
</dbReference>
<dbReference type="KEGG" id="lak:106172447"/>
<dbReference type="PANTHER" id="PTHR24269">
    <property type="entry name" value="KREMEN PROTEIN"/>
    <property type="match status" value="1"/>
</dbReference>
<evidence type="ECO:0000256" key="2">
    <source>
        <dbReference type="ARBA" id="ARBA00022692"/>
    </source>
</evidence>
<keyword evidence="2" id="KW-0812">Transmembrane</keyword>
<name>A0A1S3JDY1_LINAN</name>
<keyword evidence="4" id="KW-1133">Transmembrane helix</keyword>
<dbReference type="PANTHER" id="PTHR24269:SF16">
    <property type="entry name" value="PROTEIN SLG1"/>
    <property type="match status" value="1"/>
</dbReference>
<dbReference type="SMART" id="SM00321">
    <property type="entry name" value="WSC"/>
    <property type="match status" value="4"/>
</dbReference>
<dbReference type="InterPro" id="IPR004843">
    <property type="entry name" value="Calcineurin-like_PHP"/>
</dbReference>
<dbReference type="GO" id="GO:0005886">
    <property type="term" value="C:plasma membrane"/>
    <property type="evidence" value="ECO:0007669"/>
    <property type="project" value="TreeGrafter"/>
</dbReference>
<dbReference type="InParanoid" id="A0A1S3JDY1"/>
<dbReference type="Pfam" id="PF00149">
    <property type="entry name" value="Metallophos"/>
    <property type="match status" value="1"/>
</dbReference>
<dbReference type="GeneID" id="106172447"/>
<dbReference type="GO" id="GO:0016787">
    <property type="term" value="F:hydrolase activity"/>
    <property type="evidence" value="ECO:0007669"/>
    <property type="project" value="InterPro"/>
</dbReference>
<evidence type="ECO:0000313" key="10">
    <source>
        <dbReference type="RefSeq" id="XP_013408625.1"/>
    </source>
</evidence>
<feature type="signal peptide" evidence="7">
    <location>
        <begin position="1"/>
        <end position="25"/>
    </location>
</feature>
<feature type="domain" description="WSC" evidence="8">
    <location>
        <begin position="225"/>
        <end position="316"/>
    </location>
</feature>
<sequence length="713" mass="80693">MAVFRACAHALLMTVLWGHILEADAQRYVGCYKDTRPRDIPSTDKLTDSNAMTVERCFYFCRNFQYFGIQAGDECRCGTSYGYHGKADESECDMTCPGDSKENCGGGWRNAVYETPRDLKEEYIGCYKDQYPRDIPSSGKLESSKMYVQKCLDHCRGYRYFGVQNGEECRCGNSYGYYGKASSESECDHSCAGNSSQICGGDWRNGVYEIKAKYANATFTKATAYTEYKGCYKDQYPRDIPSVDKLEDTSGMDIQKCLYHCKGFRYFGIQKGYACRCGNSYGTYGKTSDSECDMSCPGESSEICGGDWRNVVYEIKSRPSTTVSQNTEYKGCYKDKRPRDIPSSDKLEDSRNMDLQMCYDHCKGYQYFGIQSGFACRCGNSYGTYGKTSDSECFVECPGERSEVCGGDWRNVVYKYKVDATSTSTSAPFTGAQLTYVALGDWGKPGSSQEFVAATLGKWAQDHSSQFTLALGDNFYEIGVSGVDDPQFENTWRKIYTHPSLQKTWYVIAGNHDHMFGRAKYQTMFAAKEPRWFMPRLYYSFYKNVGTKKVHFIMIDTDPLRGDGDRTQMAWFKAQLAASLGDWIIVVGHHPVFSSGSHGKKSSTQWMYDNVRPLLEQYKVALYICGHDHDLEHLHKKSASKIVDYIVSGSGSKTRDQNPTALSDVKKWNVESTMFSRFNGFVGLEMTESAVKVSYIDQYGREIYSFIKNNPKV</sequence>
<dbReference type="AlphaFoldDB" id="A0A1S3JDY1"/>
<evidence type="ECO:0000256" key="1">
    <source>
        <dbReference type="ARBA" id="ARBA00004167"/>
    </source>
</evidence>
<keyword evidence="3 7" id="KW-0732">Signal</keyword>
<dbReference type="OrthoDB" id="6151979at2759"/>
<dbReference type="InterPro" id="IPR051836">
    <property type="entry name" value="Kremen_rcpt"/>
</dbReference>
<evidence type="ECO:0000256" key="3">
    <source>
        <dbReference type="ARBA" id="ARBA00022729"/>
    </source>
</evidence>
<evidence type="ECO:0000256" key="5">
    <source>
        <dbReference type="ARBA" id="ARBA00023136"/>
    </source>
</evidence>
<protein>
    <submittedName>
        <fullName evidence="10">Uncharacterized protein LOC106172447 isoform X1</fullName>
    </submittedName>
</protein>
<reference evidence="10" key="1">
    <citation type="submission" date="2025-08" db="UniProtKB">
        <authorList>
            <consortium name="RefSeq"/>
        </authorList>
    </citation>
    <scope>IDENTIFICATION</scope>
    <source>
        <tissue evidence="10">Gonads</tissue>
    </source>
</reference>
<accession>A0A1S3JDY1</accession>
<keyword evidence="9" id="KW-1185">Reference proteome</keyword>
<feature type="domain" description="WSC" evidence="8">
    <location>
        <begin position="326"/>
        <end position="417"/>
    </location>
</feature>
<organism evidence="9 10">
    <name type="scientific">Lingula anatina</name>
    <name type="common">Brachiopod</name>
    <name type="synonym">Lingula unguis</name>
    <dbReference type="NCBI Taxonomy" id="7574"/>
    <lineage>
        <taxon>Eukaryota</taxon>
        <taxon>Metazoa</taxon>
        <taxon>Spiralia</taxon>
        <taxon>Lophotrochozoa</taxon>
        <taxon>Brachiopoda</taxon>
        <taxon>Linguliformea</taxon>
        <taxon>Lingulata</taxon>
        <taxon>Lingulida</taxon>
        <taxon>Linguloidea</taxon>
        <taxon>Lingulidae</taxon>
        <taxon>Lingula</taxon>
    </lineage>
</organism>
<feature type="chain" id="PRO_5010226387" evidence="7">
    <location>
        <begin position="26"/>
        <end position="713"/>
    </location>
</feature>
<keyword evidence="5" id="KW-0472">Membrane</keyword>
<dbReference type="Proteomes" id="UP000085678">
    <property type="component" value="Unplaced"/>
</dbReference>
<feature type="domain" description="WSC" evidence="8">
    <location>
        <begin position="120"/>
        <end position="211"/>
    </location>
</feature>
<comment type="subcellular location">
    <subcellularLocation>
        <location evidence="1">Membrane</location>
        <topology evidence="1">Single-pass membrane protein</topology>
    </subcellularLocation>
</comment>
<evidence type="ECO:0000256" key="4">
    <source>
        <dbReference type="ARBA" id="ARBA00022989"/>
    </source>
</evidence>
<evidence type="ECO:0000259" key="8">
    <source>
        <dbReference type="PROSITE" id="PS51212"/>
    </source>
</evidence>
<proteinExistence type="predicted"/>
<feature type="domain" description="WSC" evidence="8">
    <location>
        <begin position="25"/>
        <end position="116"/>
    </location>
</feature>
<dbReference type="SUPFAM" id="SSF56300">
    <property type="entry name" value="Metallo-dependent phosphatases"/>
    <property type="match status" value="1"/>
</dbReference>
<dbReference type="InterPro" id="IPR002889">
    <property type="entry name" value="WSC_carb-bd"/>
</dbReference>
<gene>
    <name evidence="10" type="primary">LOC106172447</name>
</gene>
<dbReference type="InterPro" id="IPR029052">
    <property type="entry name" value="Metallo-depent_PP-like"/>
</dbReference>
<evidence type="ECO:0000313" key="9">
    <source>
        <dbReference type="Proteomes" id="UP000085678"/>
    </source>
</evidence>
<dbReference type="Gene3D" id="3.60.21.10">
    <property type="match status" value="1"/>
</dbReference>
<dbReference type="RefSeq" id="XP_013408625.1">
    <property type="nucleotide sequence ID" value="XM_013553171.2"/>
</dbReference>
<dbReference type="PROSITE" id="PS51212">
    <property type="entry name" value="WSC"/>
    <property type="match status" value="4"/>
</dbReference>
<evidence type="ECO:0000256" key="6">
    <source>
        <dbReference type="ARBA" id="ARBA00023180"/>
    </source>
</evidence>
<keyword evidence="6" id="KW-0325">Glycoprotein</keyword>
<evidence type="ECO:0000256" key="7">
    <source>
        <dbReference type="SAM" id="SignalP"/>
    </source>
</evidence>